<comment type="caution">
    <text evidence="1">The sequence shown here is derived from an EMBL/GenBank/DDBJ whole genome shotgun (WGS) entry which is preliminary data.</text>
</comment>
<dbReference type="GO" id="GO:0003677">
    <property type="term" value="F:DNA binding"/>
    <property type="evidence" value="ECO:0007669"/>
    <property type="project" value="InterPro"/>
</dbReference>
<dbReference type="RefSeq" id="WP_134503551.1">
    <property type="nucleotide sequence ID" value="NZ_SOEY01000023.1"/>
</dbReference>
<proteinExistence type="predicted"/>
<dbReference type="Proteomes" id="UP000298173">
    <property type="component" value="Unassembled WGS sequence"/>
</dbReference>
<dbReference type="AlphaFoldDB" id="A0A4R8UWM4"/>
<dbReference type="EMBL" id="SOEY01000023">
    <property type="protein sequence ID" value="TFB71900.1"/>
    <property type="molecule type" value="Genomic_DNA"/>
</dbReference>
<dbReference type="InterPro" id="IPR010982">
    <property type="entry name" value="Lambda_DNA-bd_dom_sf"/>
</dbReference>
<dbReference type="OrthoDB" id="7273451at2"/>
<keyword evidence="2" id="KW-1185">Reference proteome</keyword>
<organism evidence="1 2">
    <name type="scientific">Cryobacterium glaciale</name>
    <dbReference type="NCBI Taxonomy" id="1259145"/>
    <lineage>
        <taxon>Bacteria</taxon>
        <taxon>Bacillati</taxon>
        <taxon>Actinomycetota</taxon>
        <taxon>Actinomycetes</taxon>
        <taxon>Micrococcales</taxon>
        <taxon>Microbacteriaceae</taxon>
        <taxon>Cryobacterium</taxon>
    </lineage>
</organism>
<evidence type="ECO:0000313" key="1">
    <source>
        <dbReference type="EMBL" id="TFB71900.1"/>
    </source>
</evidence>
<reference evidence="1 2" key="1">
    <citation type="submission" date="2019-03" db="EMBL/GenBank/DDBJ databases">
        <title>Genomics of glacier-inhabiting Cryobacterium strains.</title>
        <authorList>
            <person name="Liu Q."/>
            <person name="Xin Y.-H."/>
        </authorList>
    </citation>
    <scope>NUCLEOTIDE SEQUENCE [LARGE SCALE GENOMIC DNA]</scope>
    <source>
        <strain evidence="1 2">HLT2-23</strain>
    </source>
</reference>
<name>A0A4R8UWM4_9MICO</name>
<sequence>MTLVASKPAEGVVATGGWAFHECDFSAQKVFSTWYSRLSEYLGTGSKTVDFRRYIEHMPATGAGSQVIILGSYDEVAHWPAQPSTSASVNLIRRTFRLSVTDLAAVLAVERPTVYSWLKDASTPSAANEKRLQAISTLANSWSRSAAPDLAPSLKGQTSFGGTLLDALKRLDLPQEKIKEHLSMEALVAKRNPARDFAALARKAGIAPRPDADFDIATRRPLGPDA</sequence>
<gene>
    <name evidence="1" type="ORF">E3O06_11615</name>
</gene>
<evidence type="ECO:0008006" key="3">
    <source>
        <dbReference type="Google" id="ProtNLM"/>
    </source>
</evidence>
<evidence type="ECO:0000313" key="2">
    <source>
        <dbReference type="Proteomes" id="UP000298173"/>
    </source>
</evidence>
<dbReference type="Gene3D" id="1.10.260.40">
    <property type="entry name" value="lambda repressor-like DNA-binding domains"/>
    <property type="match status" value="1"/>
</dbReference>
<accession>A0A4R8UWM4</accession>
<protein>
    <recommendedName>
        <fullName evidence="3">XRE family transcriptional regulator</fullName>
    </recommendedName>
</protein>